<feature type="non-terminal residue" evidence="4">
    <location>
        <position position="1"/>
    </location>
</feature>
<evidence type="ECO:0000313" key="5">
    <source>
        <dbReference type="Proteomes" id="UP000545329"/>
    </source>
</evidence>
<organism evidence="4 5">
    <name type="scientific">Erpornis zantholeuca</name>
    <dbReference type="NCBI Taxonomy" id="1112836"/>
    <lineage>
        <taxon>Eukaryota</taxon>
        <taxon>Metazoa</taxon>
        <taxon>Chordata</taxon>
        <taxon>Craniata</taxon>
        <taxon>Vertebrata</taxon>
        <taxon>Euteleostomi</taxon>
        <taxon>Archelosauria</taxon>
        <taxon>Archosauria</taxon>
        <taxon>Dinosauria</taxon>
        <taxon>Saurischia</taxon>
        <taxon>Theropoda</taxon>
        <taxon>Coelurosauria</taxon>
        <taxon>Aves</taxon>
        <taxon>Neognathae</taxon>
        <taxon>Neoaves</taxon>
        <taxon>Telluraves</taxon>
        <taxon>Australaves</taxon>
        <taxon>Passeriformes</taxon>
        <taxon>Sylvioidea</taxon>
        <taxon>Timaliidae</taxon>
        <taxon>Erpornis</taxon>
    </lineage>
</organism>
<dbReference type="PANTHER" id="PTHR12187:SF3">
    <property type="entry name" value="INOSITOL POLYPHOSPHATE 4-PHOSPHATASE TYPE II"/>
    <property type="match status" value="1"/>
</dbReference>
<proteinExistence type="predicted"/>
<keyword evidence="2" id="KW-0443">Lipid metabolism</keyword>
<dbReference type="Proteomes" id="UP000545329">
    <property type="component" value="Unassembled WGS sequence"/>
</dbReference>
<sequence>RNQELKDLGELAPHWDNMRKSVIAHCDQMLSMYQDTLAELGKHTGSSFKSSCSKGEKTLEFIPINLHLQRMHVHSPRLKDALYDVITVGAPAAHFQGFKNGGLRKLLSKFEAERRNTGYQCIYYSPENTAKAKEVLSNINHLQPLISSHADLLLSSASQRSPDSLKNSLKMLSEKTELFVHAFKDQLVRSALLALYTARPGCVLKKPAVPKNSAEEGGDVQHQDHPSQIKRQDSIPHHSEYDEEEWVSAWSSAVKMYECIILNCYFFLLNYCPSSWKRIFHCKFSPLEWMTSLVLGDWYEQLYPLVITLKDCMGEVVTRAKQSMAFVLLQELACGLPQCLMLTLRRDIVFSQALAGLVCGFIIKLHTGLHDQGFLQQLHTVGLLVQYEGLLSTYSEEAGMLEDMAVGISDLQKVMFKVIEAKSEDFLPIITGRREHYIIEVQLPAKMFELLPQEIKEGKLLRMYPVLFNVGINEQQTLAERFGDTTLQENINQENLELLKEYYKLFTEKMPPDCLPHFQDQNDLKGLLESLHQNIQAKKRKNVEIMWLAATICRKLNGVRFTCCKSAKDRTSMSVTLEQCSILRDEHQLHKDFFIRALDCMRR</sequence>
<dbReference type="InterPro" id="IPR039034">
    <property type="entry name" value="INPP4"/>
</dbReference>
<reference evidence="4 5" key="1">
    <citation type="submission" date="2019-09" db="EMBL/GenBank/DDBJ databases">
        <title>Bird 10,000 Genomes (B10K) Project - Family phase.</title>
        <authorList>
            <person name="Zhang G."/>
        </authorList>
    </citation>
    <scope>NUCLEOTIDE SEQUENCE [LARGE SCALE GENOMIC DNA]</scope>
    <source>
        <strain evidence="4">B10K-DU-002-58</strain>
        <tissue evidence="4">Muscle</tissue>
    </source>
</reference>
<dbReference type="OrthoDB" id="159395at2759"/>
<dbReference type="EMBL" id="VZTN01019857">
    <property type="protein sequence ID" value="NXS83995.1"/>
    <property type="molecule type" value="Genomic_DNA"/>
</dbReference>
<accession>A0A7L2XNE7</accession>
<evidence type="ECO:0000256" key="3">
    <source>
        <dbReference type="SAM" id="MobiDB-lite"/>
    </source>
</evidence>
<evidence type="ECO:0000256" key="2">
    <source>
        <dbReference type="ARBA" id="ARBA00023098"/>
    </source>
</evidence>
<dbReference type="GO" id="GO:0016316">
    <property type="term" value="F:phosphatidylinositol-3,4-bisphosphate 4-phosphatase activity"/>
    <property type="evidence" value="ECO:0007669"/>
    <property type="project" value="InterPro"/>
</dbReference>
<feature type="region of interest" description="Disordered" evidence="3">
    <location>
        <begin position="209"/>
        <end position="237"/>
    </location>
</feature>
<comment type="caution">
    <text evidence="4">The sequence shown here is derived from an EMBL/GenBank/DDBJ whole genome shotgun (WGS) entry which is preliminary data.</text>
</comment>
<gene>
    <name evidence="4" type="primary">Inpp4b_0</name>
    <name evidence="4" type="ORF">ERPZAN_R12644</name>
</gene>
<dbReference type="GO" id="GO:0005737">
    <property type="term" value="C:cytoplasm"/>
    <property type="evidence" value="ECO:0007669"/>
    <property type="project" value="TreeGrafter"/>
</dbReference>
<keyword evidence="1" id="KW-0378">Hydrolase</keyword>
<name>A0A7L2XNE7_9PASS</name>
<evidence type="ECO:0000256" key="1">
    <source>
        <dbReference type="ARBA" id="ARBA00022801"/>
    </source>
</evidence>
<evidence type="ECO:0000313" key="4">
    <source>
        <dbReference type="EMBL" id="NXS83995.1"/>
    </source>
</evidence>
<keyword evidence="5" id="KW-1185">Reference proteome</keyword>
<feature type="compositionally biased region" description="Basic and acidic residues" evidence="3">
    <location>
        <begin position="219"/>
        <end position="237"/>
    </location>
</feature>
<dbReference type="AlphaFoldDB" id="A0A7L2XNE7"/>
<protein>
    <submittedName>
        <fullName evidence="4">INP4B phosphatase</fullName>
    </submittedName>
</protein>
<feature type="non-terminal residue" evidence="4">
    <location>
        <position position="603"/>
    </location>
</feature>
<dbReference type="PANTHER" id="PTHR12187">
    <property type="entry name" value="AGAP000124-PA"/>
    <property type="match status" value="1"/>
</dbReference>